<evidence type="ECO:0000256" key="2">
    <source>
        <dbReference type="PROSITE-ProRule" id="PRU00050"/>
    </source>
</evidence>
<dbReference type="InterPro" id="IPR035919">
    <property type="entry name" value="EAL_sf"/>
</dbReference>
<dbReference type="InterPro" id="IPR043128">
    <property type="entry name" value="Rev_trsase/Diguanyl_cyclase"/>
</dbReference>
<dbReference type="Pfam" id="PF01739">
    <property type="entry name" value="CheR"/>
    <property type="match status" value="1"/>
</dbReference>
<sequence length="1501" mass="166918">MESLPSSRVTKPEIAPFIVGVGSSAGGIEALINLVSELPKDINASFIIAQHLSPTHKSQMTEILARETEYPVVEATPHCKIKANTIYVGPPGFHLKYKEGYLHLDKSPDELSPKPSVNLLFESLADEIGDHAIGVILSGTGGDGARGLKAIKGVGGFAFVQDPASAKYDGMPKAALENVAVDSILEPQEMGQEIAHISQNIARNFLAVQEDTRSELMSELYGKIRTATKIDFSFYKQSTLLRRVNRRLIATQTEDLPSYLTYLDNNADEVIALSKELLISVTDFFRDNTAFNAIKTHIQSIVENKNSGDAIRLWVAGCATGEEAYSLAILFLEAIEKQGIDANLQIFATDIDEHALSVARKGAYSVQAIASLSSDLTDKYFRYADNAYYPQKLLRDVITFSRQDITRDPPFLHLDMVSFRNVLIYFNSDLQQRVLSLFRYSLTKEGILFLGKSESIGSTEDIFVALDRRSRIFKVSEASKPPSLPKMLKSHVDITKTKTAITNSYENIFTRSVLDSFGPSLLISERFAILHSHGNLQRFITFPSGVPDLNLSKLIAAPFAADLISCVNKASRTGEIAISRAKRLADDDSRLWKLRVLPLENQSPQHYLVNFYEYDTIIDAEPKEPTATNEADVAELIAAREQLQTLTEEMAASAEEMQALNEEVQAANEELQANNEELEATNEELQATNEELISVNEESMRKSADLGAINSELMSVYNTLDFPILVFDTDTCLSRTNDAANRRFHLNNGSFKKPIYSLNFPDYFEDIEKRLSKTLRNGVNTSMVIKPSSQETYNVFITPILNSRDRITGAILVIIDNSELVLAHERIEKSQEQLLSIMNNSLALIALKDNAGRYEFVNSRFEEVFGVTAQDVIGKTDLQIFERDTARQFREKDLDTMRTLSPVETLDEFTLRAGKVIIKSVRFPIFDAEGTIKSICTQATDISKELHANEQLRLAGKIFERTSEAILVTDANQRILTTNETFAELTGFSQQELTGKTPKLLESGEHSKDFFIAMKASLTERGFWQGEVVNKVKDGSHVKMWLTVNAVKGANGDIVNYVAAYSNIDEIKNMQRRIEYLATHDELTGLPNRTVLLERLELMISGAKRSKQLCGVLFVDLDNFKPVNDNLGHKVGDLLLKQVTKRLQQCIRDTDMLARIGGDEFVALISASHIDEIDDIAKRIIGQVQNEFDVSTHSISVSASIGIAVYPSDGISSEILLQHADEAMYLAKSSGRNQYQYFTAKMKEQALARLEVEKQLKVALEGKQFSMVYQPQFESTSNAIIGAEALLRYKNSDGEVLNAESFINIAERGKLIESIGFHAVELVAREIAQYIQLGNKLPAIAINLSGAQLLTSDFIKKFVAVLERYELTAGLFKFEVSEKDIESGEERIYHRLKTLASMGSVISIDDYGLYNSAISQLQRSGASEIKLSSHLLNDASDNNDTNKLIQALITAGKALGLKIIANKVETQQQLESLQDFGCDIIQGLVLSPMLTCSELNKKVSQ</sequence>
<feature type="active site" evidence="2">
    <location>
        <position position="51"/>
    </location>
</feature>
<dbReference type="InterPro" id="IPR052155">
    <property type="entry name" value="Biofilm_reg_signaling"/>
</dbReference>
<dbReference type="GO" id="GO:0008984">
    <property type="term" value="F:protein-glutamate methylesterase activity"/>
    <property type="evidence" value="ECO:0007669"/>
    <property type="project" value="InterPro"/>
</dbReference>
<dbReference type="SMART" id="SM00052">
    <property type="entry name" value="EAL"/>
    <property type="match status" value="1"/>
</dbReference>
<proteinExistence type="predicted"/>
<keyword evidence="3" id="KW-0175">Coiled coil</keyword>
<dbReference type="CDD" id="cd00130">
    <property type="entry name" value="PAS"/>
    <property type="match status" value="2"/>
</dbReference>
<feature type="domain" description="CheR-type methyltransferase" evidence="6">
    <location>
        <begin position="224"/>
        <end position="479"/>
    </location>
</feature>
<feature type="domain" description="EAL" evidence="7">
    <location>
        <begin position="1249"/>
        <end position="1501"/>
    </location>
</feature>
<dbReference type="SMART" id="SM00267">
    <property type="entry name" value="GGDEF"/>
    <property type="match status" value="1"/>
</dbReference>
<dbReference type="Gene3D" id="3.30.70.270">
    <property type="match status" value="1"/>
</dbReference>
<dbReference type="PROSITE" id="PS50122">
    <property type="entry name" value="CHEB"/>
    <property type="match status" value="1"/>
</dbReference>
<evidence type="ECO:0000313" key="10">
    <source>
        <dbReference type="EMBL" id="MDO6576516.1"/>
    </source>
</evidence>
<dbReference type="PRINTS" id="PR00996">
    <property type="entry name" value="CHERMTFRASE"/>
</dbReference>
<dbReference type="EMBL" id="CP013926">
    <property type="protein sequence ID" value="AMJ73284.1"/>
    <property type="molecule type" value="Genomic_DNA"/>
</dbReference>
<dbReference type="PANTHER" id="PTHR44757">
    <property type="entry name" value="DIGUANYLATE CYCLASE DGCP"/>
    <property type="match status" value="1"/>
</dbReference>
<dbReference type="Pfam" id="PF00563">
    <property type="entry name" value="EAL"/>
    <property type="match status" value="1"/>
</dbReference>
<feature type="active site" evidence="2">
    <location>
        <position position="24"/>
    </location>
</feature>
<keyword evidence="2" id="KW-0145">Chemotaxis</keyword>
<evidence type="ECO:0000259" key="7">
    <source>
        <dbReference type="PROSITE" id="PS50883"/>
    </source>
</evidence>
<dbReference type="SMART" id="SM00091">
    <property type="entry name" value="PAS"/>
    <property type="match status" value="3"/>
</dbReference>
<dbReference type="SUPFAM" id="SSF55785">
    <property type="entry name" value="PYP-like sensor domain (PAS domain)"/>
    <property type="match status" value="2"/>
</dbReference>
<dbReference type="SUPFAM" id="SSF52738">
    <property type="entry name" value="Methylesterase CheB, C-terminal domain"/>
    <property type="match status" value="1"/>
</dbReference>
<dbReference type="CDD" id="cd01948">
    <property type="entry name" value="EAL"/>
    <property type="match status" value="1"/>
</dbReference>
<dbReference type="Pfam" id="PF03705">
    <property type="entry name" value="CheR_N"/>
    <property type="match status" value="1"/>
</dbReference>
<dbReference type="InterPro" id="IPR000014">
    <property type="entry name" value="PAS"/>
</dbReference>
<dbReference type="InterPro" id="IPR022641">
    <property type="entry name" value="CheR_N"/>
</dbReference>
<dbReference type="GO" id="GO:0000156">
    <property type="term" value="F:phosphorelay response regulator activity"/>
    <property type="evidence" value="ECO:0007669"/>
    <property type="project" value="InterPro"/>
</dbReference>
<evidence type="ECO:0000259" key="6">
    <source>
        <dbReference type="PROSITE" id="PS50123"/>
    </source>
</evidence>
<feature type="domain" description="PAS" evidence="4">
    <location>
        <begin position="957"/>
        <end position="1002"/>
    </location>
</feature>
<dbReference type="InterPro" id="IPR035965">
    <property type="entry name" value="PAS-like_dom_sf"/>
</dbReference>
<dbReference type="SMART" id="SM00138">
    <property type="entry name" value="MeTrc"/>
    <property type="match status" value="1"/>
</dbReference>
<dbReference type="PROSITE" id="PS50112">
    <property type="entry name" value="PAS"/>
    <property type="match status" value="2"/>
</dbReference>
<dbReference type="InterPro" id="IPR000673">
    <property type="entry name" value="Sig_transdc_resp-reg_Me-estase"/>
</dbReference>
<feature type="coiled-coil region" evidence="3">
    <location>
        <begin position="629"/>
        <end position="702"/>
    </location>
</feature>
<dbReference type="NCBIfam" id="TIGR00254">
    <property type="entry name" value="GGDEF"/>
    <property type="match status" value="1"/>
</dbReference>
<dbReference type="FunFam" id="3.30.70.270:FF:000001">
    <property type="entry name" value="Diguanylate cyclase domain protein"/>
    <property type="match status" value="1"/>
</dbReference>
<dbReference type="InterPro" id="IPR001633">
    <property type="entry name" value="EAL_dom"/>
</dbReference>
<feature type="domain" description="PAS" evidence="4">
    <location>
        <begin position="830"/>
        <end position="891"/>
    </location>
</feature>
<dbReference type="Gene3D" id="3.30.450.20">
    <property type="entry name" value="PAS domain"/>
    <property type="match status" value="3"/>
</dbReference>
<evidence type="ECO:0000256" key="3">
    <source>
        <dbReference type="SAM" id="Coils"/>
    </source>
</evidence>
<dbReference type="PROSITE" id="PS50887">
    <property type="entry name" value="GGDEF"/>
    <property type="match status" value="1"/>
</dbReference>
<organism evidence="10 12">
    <name type="scientific">Alteromonas stellipolaris</name>
    <dbReference type="NCBI Taxonomy" id="233316"/>
    <lineage>
        <taxon>Bacteria</taxon>
        <taxon>Pseudomonadati</taxon>
        <taxon>Pseudomonadota</taxon>
        <taxon>Gammaproteobacteria</taxon>
        <taxon>Alteromonadales</taxon>
        <taxon>Alteromonadaceae</taxon>
        <taxon>Alteromonas/Salinimonas group</taxon>
        <taxon>Alteromonas</taxon>
    </lineage>
</organism>
<dbReference type="PROSITE" id="PS50123">
    <property type="entry name" value="CHER"/>
    <property type="match status" value="1"/>
</dbReference>
<dbReference type="CDD" id="cd16434">
    <property type="entry name" value="CheB-CheR_fusion"/>
    <property type="match status" value="1"/>
</dbReference>
<dbReference type="Gene3D" id="3.20.20.450">
    <property type="entry name" value="EAL domain"/>
    <property type="match status" value="1"/>
</dbReference>
<evidence type="ECO:0000256" key="1">
    <source>
        <dbReference type="ARBA" id="ARBA00001946"/>
    </source>
</evidence>
<reference evidence="9 11" key="1">
    <citation type="submission" date="2015-12" db="EMBL/GenBank/DDBJ databases">
        <title>Intraspecies pangenome expansion in the marine bacterium Alteromonas.</title>
        <authorList>
            <person name="Lopez-Perez M."/>
            <person name="Rodriguez-Valera F."/>
        </authorList>
    </citation>
    <scope>NUCLEOTIDE SEQUENCE [LARGE SCALE GENOMIC DNA]</scope>
    <source>
        <strain evidence="9 11">LMG 21861</strain>
    </source>
</reference>
<dbReference type="RefSeq" id="WP_057793976.1">
    <property type="nucleotide sequence ID" value="NZ_CAXIBE010000126.1"/>
</dbReference>
<dbReference type="GO" id="GO:0008757">
    <property type="term" value="F:S-adenosylmethionine-dependent methyltransferase activity"/>
    <property type="evidence" value="ECO:0007669"/>
    <property type="project" value="InterPro"/>
</dbReference>
<dbReference type="SUPFAM" id="SSF55073">
    <property type="entry name" value="Nucleotide cyclase"/>
    <property type="match status" value="1"/>
</dbReference>
<dbReference type="GO" id="GO:0006935">
    <property type="term" value="P:chemotaxis"/>
    <property type="evidence" value="ECO:0007669"/>
    <property type="project" value="UniProtKB-UniRule"/>
</dbReference>
<feature type="domain" description="GGDEF" evidence="8">
    <location>
        <begin position="1108"/>
        <end position="1240"/>
    </location>
</feature>
<dbReference type="InterPro" id="IPR000780">
    <property type="entry name" value="CheR_MeTrfase"/>
</dbReference>
<dbReference type="InterPro" id="IPR029063">
    <property type="entry name" value="SAM-dependent_MTases_sf"/>
</dbReference>
<dbReference type="SUPFAM" id="SSF141868">
    <property type="entry name" value="EAL domain-like"/>
    <property type="match status" value="1"/>
</dbReference>
<name>A0AAW7YWE1_9ALTE</name>
<dbReference type="InterPro" id="IPR035909">
    <property type="entry name" value="CheB_C"/>
</dbReference>
<dbReference type="NCBIfam" id="TIGR00229">
    <property type="entry name" value="sensory_box"/>
    <property type="match status" value="2"/>
</dbReference>
<dbReference type="PROSITE" id="PS50883">
    <property type="entry name" value="EAL"/>
    <property type="match status" value="1"/>
</dbReference>
<feature type="domain" description="CheB-type methylesterase" evidence="5">
    <location>
        <begin position="12"/>
        <end position="194"/>
    </location>
</feature>
<dbReference type="GO" id="GO:0005737">
    <property type="term" value="C:cytoplasm"/>
    <property type="evidence" value="ECO:0007669"/>
    <property type="project" value="InterPro"/>
</dbReference>
<dbReference type="GO" id="GO:0006355">
    <property type="term" value="P:regulation of DNA-templated transcription"/>
    <property type="evidence" value="ECO:0007669"/>
    <property type="project" value="InterPro"/>
</dbReference>
<dbReference type="Proteomes" id="UP001170717">
    <property type="component" value="Unassembled WGS sequence"/>
</dbReference>
<protein>
    <submittedName>
        <fullName evidence="10">Chemotaxis protein CheB</fullName>
    </submittedName>
</protein>
<dbReference type="Pfam" id="PF01339">
    <property type="entry name" value="CheB_methylest"/>
    <property type="match status" value="1"/>
</dbReference>
<keyword evidence="11" id="KW-1185">Reference proteome</keyword>
<dbReference type="InterPro" id="IPR000160">
    <property type="entry name" value="GGDEF_dom"/>
</dbReference>
<dbReference type="SUPFAM" id="SSF53335">
    <property type="entry name" value="S-adenosyl-L-methionine-dependent methyltransferases"/>
    <property type="match status" value="1"/>
</dbReference>
<dbReference type="Pfam" id="PF08448">
    <property type="entry name" value="PAS_4"/>
    <property type="match status" value="1"/>
</dbReference>
<gene>
    <name evidence="9" type="ORF">AVL57_04425</name>
    <name evidence="10" type="ORF">Q4527_03900</name>
</gene>
<dbReference type="InterPro" id="IPR029787">
    <property type="entry name" value="Nucleotide_cyclase"/>
</dbReference>
<evidence type="ECO:0000259" key="5">
    <source>
        <dbReference type="PROSITE" id="PS50122"/>
    </source>
</evidence>
<dbReference type="Pfam" id="PF00989">
    <property type="entry name" value="PAS"/>
    <property type="match status" value="1"/>
</dbReference>
<dbReference type="InterPro" id="IPR013767">
    <property type="entry name" value="PAS_fold"/>
</dbReference>
<reference evidence="10" key="2">
    <citation type="submission" date="2023-07" db="EMBL/GenBank/DDBJ databases">
        <title>Genome content predicts the carbon catabolic preferences of heterotrophic bacteria.</title>
        <authorList>
            <person name="Gralka M."/>
        </authorList>
    </citation>
    <scope>NUCLEOTIDE SEQUENCE</scope>
    <source>
        <strain evidence="10">F2M12</strain>
    </source>
</reference>
<evidence type="ECO:0000313" key="11">
    <source>
        <dbReference type="Proteomes" id="UP000056750"/>
    </source>
</evidence>
<dbReference type="Proteomes" id="UP000056750">
    <property type="component" value="Chromosome"/>
</dbReference>
<comment type="cofactor">
    <cofactor evidence="1">
        <name>Mg(2+)</name>
        <dbReference type="ChEBI" id="CHEBI:18420"/>
    </cofactor>
</comment>
<dbReference type="CDD" id="cd01949">
    <property type="entry name" value="GGDEF"/>
    <property type="match status" value="1"/>
</dbReference>
<dbReference type="InterPro" id="IPR013656">
    <property type="entry name" value="PAS_4"/>
</dbReference>
<dbReference type="GeneID" id="83256901"/>
<evidence type="ECO:0000313" key="9">
    <source>
        <dbReference type="EMBL" id="AMJ73284.1"/>
    </source>
</evidence>
<dbReference type="SUPFAM" id="SSF47757">
    <property type="entry name" value="Chemotaxis receptor methyltransferase CheR, N-terminal domain"/>
    <property type="match status" value="1"/>
</dbReference>
<dbReference type="InterPro" id="IPR022642">
    <property type="entry name" value="CheR_C"/>
</dbReference>
<dbReference type="Pfam" id="PF00990">
    <property type="entry name" value="GGDEF"/>
    <property type="match status" value="1"/>
</dbReference>
<feature type="active site" evidence="2">
    <location>
        <position position="143"/>
    </location>
</feature>
<dbReference type="Gene3D" id="3.40.50.180">
    <property type="entry name" value="Methylesterase CheB, C-terminal domain"/>
    <property type="match status" value="1"/>
</dbReference>
<evidence type="ECO:0000259" key="8">
    <source>
        <dbReference type="PROSITE" id="PS50887"/>
    </source>
</evidence>
<dbReference type="Gene3D" id="3.40.50.150">
    <property type="entry name" value="Vaccinia Virus protein VP39"/>
    <property type="match status" value="1"/>
</dbReference>
<evidence type="ECO:0000313" key="12">
    <source>
        <dbReference type="Proteomes" id="UP001170717"/>
    </source>
</evidence>
<dbReference type="PANTHER" id="PTHR44757:SF2">
    <property type="entry name" value="BIOFILM ARCHITECTURE MAINTENANCE PROTEIN MBAA"/>
    <property type="match status" value="1"/>
</dbReference>
<dbReference type="EMBL" id="JAUOQI010000002">
    <property type="protein sequence ID" value="MDO6576516.1"/>
    <property type="molecule type" value="Genomic_DNA"/>
</dbReference>
<evidence type="ECO:0000259" key="4">
    <source>
        <dbReference type="PROSITE" id="PS50112"/>
    </source>
</evidence>
<accession>A0AAW7YWE1</accession>
<dbReference type="KEGG" id="asq:AVL57_04425"/>
<keyword evidence="2" id="KW-0378">Hydrolase</keyword>